<feature type="compositionally biased region" description="Pro residues" evidence="1">
    <location>
        <begin position="276"/>
        <end position="299"/>
    </location>
</feature>
<protein>
    <submittedName>
        <fullName evidence="3">ISL3 family transposase</fullName>
    </submittedName>
</protein>
<dbReference type="Proteomes" id="UP000286931">
    <property type="component" value="Unassembled WGS sequence"/>
</dbReference>
<evidence type="ECO:0000313" key="3">
    <source>
        <dbReference type="EMBL" id="GCE01042.1"/>
    </source>
</evidence>
<feature type="domain" description="Transposase IS204/IS1001/IS1096/IS1165 DDE" evidence="2">
    <location>
        <begin position="68"/>
        <end position="154"/>
    </location>
</feature>
<dbReference type="PANTHER" id="PTHR33498">
    <property type="entry name" value="TRANSPOSASE FOR INSERTION SEQUENCE ELEMENT IS1557"/>
    <property type="match status" value="1"/>
</dbReference>
<dbReference type="Pfam" id="PF01610">
    <property type="entry name" value="DDE_Tnp_ISL3"/>
    <property type="match status" value="1"/>
</dbReference>
<dbReference type="InterPro" id="IPR047951">
    <property type="entry name" value="Transpos_ISL3"/>
</dbReference>
<evidence type="ECO:0000256" key="1">
    <source>
        <dbReference type="SAM" id="MobiDB-lite"/>
    </source>
</evidence>
<evidence type="ECO:0000259" key="2">
    <source>
        <dbReference type="Pfam" id="PF01610"/>
    </source>
</evidence>
<dbReference type="InterPro" id="IPR002560">
    <property type="entry name" value="Transposase_DDE"/>
</dbReference>
<feature type="compositionally biased region" description="Basic residues" evidence="1">
    <location>
        <begin position="1"/>
        <end position="10"/>
    </location>
</feature>
<feature type="compositionally biased region" description="Basic residues" evidence="1">
    <location>
        <begin position="59"/>
        <end position="75"/>
    </location>
</feature>
<proteinExistence type="predicted"/>
<reference evidence="3 4" key="1">
    <citation type="submission" date="2018-12" db="EMBL/GenBank/DDBJ databases">
        <title>Draft genome sequence of Embleya hyalina NBRC 13850T.</title>
        <authorList>
            <person name="Komaki H."/>
            <person name="Hosoyama A."/>
            <person name="Kimura A."/>
            <person name="Ichikawa N."/>
            <person name="Tamura T."/>
        </authorList>
    </citation>
    <scope>NUCLEOTIDE SEQUENCE [LARGE SCALE GENOMIC DNA]</scope>
    <source>
        <strain evidence="3 4">NBRC 13850</strain>
    </source>
</reference>
<dbReference type="PANTHER" id="PTHR33498:SF1">
    <property type="entry name" value="TRANSPOSASE FOR INSERTION SEQUENCE ELEMENT IS1557"/>
    <property type="match status" value="1"/>
</dbReference>
<organism evidence="3 4">
    <name type="scientific">Embleya hyalina</name>
    <dbReference type="NCBI Taxonomy" id="516124"/>
    <lineage>
        <taxon>Bacteria</taxon>
        <taxon>Bacillati</taxon>
        <taxon>Actinomycetota</taxon>
        <taxon>Actinomycetes</taxon>
        <taxon>Kitasatosporales</taxon>
        <taxon>Streptomycetaceae</taxon>
        <taxon>Embleya</taxon>
    </lineage>
</organism>
<dbReference type="AlphaFoldDB" id="A0A401Z2G1"/>
<gene>
    <name evidence="3" type="ORF">EHYA_08781</name>
</gene>
<feature type="region of interest" description="Disordered" evidence="1">
    <location>
        <begin position="1"/>
        <end position="78"/>
    </location>
</feature>
<dbReference type="EMBL" id="BIFH01000044">
    <property type="protein sequence ID" value="GCE01042.1"/>
    <property type="molecule type" value="Genomic_DNA"/>
</dbReference>
<evidence type="ECO:0000313" key="4">
    <source>
        <dbReference type="Proteomes" id="UP000286931"/>
    </source>
</evidence>
<feature type="compositionally biased region" description="Basic residues" evidence="1">
    <location>
        <begin position="317"/>
        <end position="329"/>
    </location>
</feature>
<sequence>MGRKRAHRIPSRPEPADPGTPSRTHCGHTQAASSRAVDPDRTRAPLSRRGHATEGHLRPLPRTRGRSRLHTHFRRHDPIPGRTRLPQWLSRVRTDDLPAVHSFANSLQRDHAAVFAGLTLPRSNGPTEGAVNRIKMLKRRMYGRVKLDLLRHRILHTRWRRHQQSHIHASGDRAHRDVVRTQGPCPLGCGAVGDDRSPGLELHGSGAVRATAVAYLKTAAAATARSNRARPAHERSHRAVSSGILAETLLGLGAWTRRARPGTCSWTTTRTCAPDAPTPRSPSCAPGPVPTPASPPPPRSRTAAPPHTSAARDGRARRGTAIRRGRRTTGHPPEGGGLTGLSAPM</sequence>
<comment type="caution">
    <text evidence="3">The sequence shown here is derived from an EMBL/GenBank/DDBJ whole genome shotgun (WGS) entry which is preliminary data.</text>
</comment>
<name>A0A401Z2G1_9ACTN</name>
<keyword evidence="4" id="KW-1185">Reference proteome</keyword>
<feature type="compositionally biased region" description="Low complexity" evidence="1">
    <location>
        <begin position="300"/>
        <end position="309"/>
    </location>
</feature>
<accession>A0A401Z2G1</accession>
<feature type="region of interest" description="Disordered" evidence="1">
    <location>
        <begin position="264"/>
        <end position="345"/>
    </location>
</feature>